<evidence type="ECO:0000313" key="1">
    <source>
        <dbReference type="EMBL" id="CAJ0968773.1"/>
    </source>
</evidence>
<gene>
    <name evidence="1" type="ORF">RIMI_LOCUS23410753</name>
</gene>
<dbReference type="EMBL" id="CAUEEQ010079657">
    <property type="protein sequence ID" value="CAJ0968773.1"/>
    <property type="molecule type" value="Genomic_DNA"/>
</dbReference>
<accession>A0ABN9MWB1</accession>
<sequence length="190" mass="21377">MRRTVATCTTILFHDDSMGRPVSEVVGEAHHLQPMDLIHTVHLHHTSNSAAHSKCAHRGGKRNDRWRLCCPHTSSYQHYCHNDHAYSLFPCYSSDHFEHSCGQSCPSAKITHTSPRIQSDYGPERSNLIPIPGHRASPNPMAMEARSENRIRGRLCPSLIGRGNLYDIIVAMANYYDIYVDTVPIAESES</sequence>
<organism evidence="1 2">
    <name type="scientific">Ranitomeya imitator</name>
    <name type="common">mimic poison frog</name>
    <dbReference type="NCBI Taxonomy" id="111125"/>
    <lineage>
        <taxon>Eukaryota</taxon>
        <taxon>Metazoa</taxon>
        <taxon>Chordata</taxon>
        <taxon>Craniata</taxon>
        <taxon>Vertebrata</taxon>
        <taxon>Euteleostomi</taxon>
        <taxon>Amphibia</taxon>
        <taxon>Batrachia</taxon>
        <taxon>Anura</taxon>
        <taxon>Neobatrachia</taxon>
        <taxon>Hyloidea</taxon>
        <taxon>Dendrobatidae</taxon>
        <taxon>Dendrobatinae</taxon>
        <taxon>Ranitomeya</taxon>
    </lineage>
</organism>
<reference evidence="1" key="1">
    <citation type="submission" date="2023-07" db="EMBL/GenBank/DDBJ databases">
        <authorList>
            <person name="Stuckert A."/>
        </authorList>
    </citation>
    <scope>NUCLEOTIDE SEQUENCE</scope>
</reference>
<dbReference type="Proteomes" id="UP001176940">
    <property type="component" value="Unassembled WGS sequence"/>
</dbReference>
<evidence type="ECO:0000313" key="2">
    <source>
        <dbReference type="Proteomes" id="UP001176940"/>
    </source>
</evidence>
<proteinExistence type="predicted"/>
<protein>
    <submittedName>
        <fullName evidence="1">Uncharacterized protein</fullName>
    </submittedName>
</protein>
<name>A0ABN9MWB1_9NEOB</name>
<comment type="caution">
    <text evidence="1">The sequence shown here is derived from an EMBL/GenBank/DDBJ whole genome shotgun (WGS) entry which is preliminary data.</text>
</comment>
<keyword evidence="2" id="KW-1185">Reference proteome</keyword>